<dbReference type="NCBIfam" id="TIGR01484">
    <property type="entry name" value="HAD-SF-IIB"/>
    <property type="match status" value="1"/>
</dbReference>
<keyword evidence="2" id="KW-1185">Reference proteome</keyword>
<dbReference type="InterPro" id="IPR023214">
    <property type="entry name" value="HAD_sf"/>
</dbReference>
<dbReference type="PANTHER" id="PTHR10000:SF8">
    <property type="entry name" value="HAD SUPERFAMILY HYDROLASE-LIKE, TYPE 3"/>
    <property type="match status" value="1"/>
</dbReference>
<dbReference type="SUPFAM" id="SSF56784">
    <property type="entry name" value="HAD-like"/>
    <property type="match status" value="1"/>
</dbReference>
<evidence type="ECO:0000313" key="1">
    <source>
        <dbReference type="EMBL" id="QEQ96648.1"/>
    </source>
</evidence>
<reference evidence="1 2" key="1">
    <citation type="journal article" date="2019" name="Biochem. Eng. J.">
        <title>Metabolic engineering of the marine bacteria Neptunomonas concharum for the production of acetoin and meso-2,3-butanediol from acetate.</title>
        <authorList>
            <person name="Li W."/>
            <person name="Pu N."/>
            <person name="Liu C.-X."/>
            <person name="Yuan Q.-P."/>
            <person name="Li Z.-J."/>
        </authorList>
    </citation>
    <scope>NUCLEOTIDE SEQUENCE [LARGE SCALE GENOMIC DNA]</scope>
    <source>
        <strain evidence="1 2">JCM17730</strain>
    </source>
</reference>
<dbReference type="KEGG" id="ncu:F0U83_07935"/>
<gene>
    <name evidence="1" type="ORF">F0U83_07935</name>
</gene>
<dbReference type="PANTHER" id="PTHR10000">
    <property type="entry name" value="PHOSPHOSERINE PHOSPHATASE"/>
    <property type="match status" value="1"/>
</dbReference>
<dbReference type="InterPro" id="IPR006379">
    <property type="entry name" value="HAD-SF_hydro_IIB"/>
</dbReference>
<accession>A0A5P1RAL1</accession>
<dbReference type="InterPro" id="IPR036412">
    <property type="entry name" value="HAD-like_sf"/>
</dbReference>
<dbReference type="GO" id="GO:0016791">
    <property type="term" value="F:phosphatase activity"/>
    <property type="evidence" value="ECO:0007669"/>
    <property type="project" value="TreeGrafter"/>
</dbReference>
<dbReference type="RefSeq" id="WP_138987259.1">
    <property type="nucleotide sequence ID" value="NZ_CP043869.1"/>
</dbReference>
<dbReference type="EMBL" id="CP043869">
    <property type="protein sequence ID" value="QEQ96648.1"/>
    <property type="molecule type" value="Genomic_DNA"/>
</dbReference>
<keyword evidence="1" id="KW-0378">Hydrolase</keyword>
<protein>
    <submittedName>
        <fullName evidence="1">HAD-IIB family hydrolase</fullName>
    </submittedName>
</protein>
<sequence>MINFATMRKQLLPLPDQFERPIKVLFTDVDDTLTWEGKLPVETFIALQQLKDAGVIVVPVTGASAGWCDCIVRTWPVNCVIGENGSFWMAQDASGLVTRHFRETFIAREQNIERLYQLGETLKHRFPDIGYTQDQPFRLTDIAFDIGQQVQIERSIAQAATQWLLEQEVSARLSSIHINAWIGSYSKADTAKTWLETTYPDLPLEQCIFIGDSPNDESMFEHFPVSVGVSNISRFVEQMEHTPNYITSKQGGYGFIELATTLLNYPSASPSALNTLIK</sequence>
<name>A0A5P1RAL1_9GAMM</name>
<dbReference type="GO" id="GO:0005829">
    <property type="term" value="C:cytosol"/>
    <property type="evidence" value="ECO:0007669"/>
    <property type="project" value="TreeGrafter"/>
</dbReference>
<dbReference type="OrthoDB" id="5292903at2"/>
<dbReference type="Gene3D" id="3.40.50.1000">
    <property type="entry name" value="HAD superfamily/HAD-like"/>
    <property type="match status" value="2"/>
</dbReference>
<dbReference type="Pfam" id="PF08282">
    <property type="entry name" value="Hydrolase_3"/>
    <property type="match status" value="1"/>
</dbReference>
<dbReference type="GO" id="GO:0000287">
    <property type="term" value="F:magnesium ion binding"/>
    <property type="evidence" value="ECO:0007669"/>
    <property type="project" value="TreeGrafter"/>
</dbReference>
<proteinExistence type="predicted"/>
<dbReference type="Proteomes" id="UP000324760">
    <property type="component" value="Chromosome"/>
</dbReference>
<organism evidence="1 2">
    <name type="scientific">Neptunomonas concharum</name>
    <dbReference type="NCBI Taxonomy" id="1031538"/>
    <lineage>
        <taxon>Bacteria</taxon>
        <taxon>Pseudomonadati</taxon>
        <taxon>Pseudomonadota</taxon>
        <taxon>Gammaproteobacteria</taxon>
        <taxon>Oceanospirillales</taxon>
        <taxon>Oceanospirillaceae</taxon>
        <taxon>Neptunomonas</taxon>
    </lineage>
</organism>
<dbReference type="AlphaFoldDB" id="A0A5P1RAL1"/>
<evidence type="ECO:0000313" key="2">
    <source>
        <dbReference type="Proteomes" id="UP000324760"/>
    </source>
</evidence>